<reference evidence="2" key="1">
    <citation type="submission" date="2021-09" db="EMBL/GenBank/DDBJ databases">
        <title>The genome of Mauremys mutica provides insights into the evolution of semi-aquatic lifestyle.</title>
        <authorList>
            <person name="Gong S."/>
            <person name="Gao Y."/>
        </authorList>
    </citation>
    <scope>NUCLEOTIDE SEQUENCE</scope>
    <source>
        <strain evidence="2">MM-2020</strain>
        <tissue evidence="2">Muscle</tissue>
    </source>
</reference>
<dbReference type="EMBL" id="JAHDVG010000485">
    <property type="protein sequence ID" value="KAH1168951.1"/>
    <property type="molecule type" value="Genomic_DNA"/>
</dbReference>
<gene>
    <name evidence="2" type="ORF">KIL84_013541</name>
</gene>
<feature type="compositionally biased region" description="Polar residues" evidence="1">
    <location>
        <begin position="92"/>
        <end position="118"/>
    </location>
</feature>
<accession>A0A9D3WW40</accession>
<dbReference type="AlphaFoldDB" id="A0A9D3WW40"/>
<organism evidence="2 3">
    <name type="scientific">Mauremys mutica</name>
    <name type="common">yellowpond turtle</name>
    <dbReference type="NCBI Taxonomy" id="74926"/>
    <lineage>
        <taxon>Eukaryota</taxon>
        <taxon>Metazoa</taxon>
        <taxon>Chordata</taxon>
        <taxon>Craniata</taxon>
        <taxon>Vertebrata</taxon>
        <taxon>Euteleostomi</taxon>
        <taxon>Archelosauria</taxon>
        <taxon>Testudinata</taxon>
        <taxon>Testudines</taxon>
        <taxon>Cryptodira</taxon>
        <taxon>Durocryptodira</taxon>
        <taxon>Testudinoidea</taxon>
        <taxon>Geoemydidae</taxon>
        <taxon>Geoemydinae</taxon>
        <taxon>Mauremys</taxon>
    </lineage>
</organism>
<evidence type="ECO:0000256" key="1">
    <source>
        <dbReference type="SAM" id="MobiDB-lite"/>
    </source>
</evidence>
<evidence type="ECO:0000313" key="3">
    <source>
        <dbReference type="Proteomes" id="UP000827986"/>
    </source>
</evidence>
<feature type="region of interest" description="Disordered" evidence="1">
    <location>
        <begin position="70"/>
        <end position="119"/>
    </location>
</feature>
<sequence length="306" mass="34456">PVLQPPTGQAVSGTEHLIGIAHHSPEPLSSSDLPVLASQVAGITGLGESFKAGYQDFPVSPTMILRSRFQKPSEVKIRKRQMGFGKNKQKRSTASQIPVNQETTRKNQNLRKSSSKSEAYQHYDRKKCYILTRDSKTLRFDLDEHGHRKISVEDSQSIEDIAWLDIFTSNKRNNCVPVAGNSTKKHCKNVVTMTQRSKNNFLLLGKNKKQLCLKVLNPSGEASPGCVVAGHSMEVITGGAPDPRQLTEQENQLFIMHYKQEDSVRFQCYTDQNYYLHVNKDSVDLCKMKETDADTGKDFYFKVAYV</sequence>
<name>A0A9D3WW40_9SAUR</name>
<proteinExistence type="predicted"/>
<dbReference type="Proteomes" id="UP000827986">
    <property type="component" value="Unassembled WGS sequence"/>
</dbReference>
<feature type="compositionally biased region" description="Basic residues" evidence="1">
    <location>
        <begin position="77"/>
        <end position="91"/>
    </location>
</feature>
<feature type="non-terminal residue" evidence="2">
    <location>
        <position position="306"/>
    </location>
</feature>
<protein>
    <recommendedName>
        <fullName evidence="4">Interleukin-33</fullName>
    </recommendedName>
</protein>
<evidence type="ECO:0000313" key="2">
    <source>
        <dbReference type="EMBL" id="KAH1168951.1"/>
    </source>
</evidence>
<dbReference type="Gene3D" id="2.80.10.50">
    <property type="match status" value="1"/>
</dbReference>
<comment type="caution">
    <text evidence="2">The sequence shown here is derived from an EMBL/GenBank/DDBJ whole genome shotgun (WGS) entry which is preliminary data.</text>
</comment>
<evidence type="ECO:0008006" key="4">
    <source>
        <dbReference type="Google" id="ProtNLM"/>
    </source>
</evidence>
<keyword evidence="3" id="KW-1185">Reference proteome</keyword>